<keyword evidence="3" id="KW-0540">Nuclease</keyword>
<dbReference type="SMART" id="SM00507">
    <property type="entry name" value="HNHc"/>
    <property type="match status" value="1"/>
</dbReference>
<dbReference type="GeneID" id="54997822"/>
<evidence type="ECO:0000259" key="2">
    <source>
        <dbReference type="SMART" id="SM00507"/>
    </source>
</evidence>
<dbReference type="InterPro" id="IPR003615">
    <property type="entry name" value="HNH_nuc"/>
</dbReference>
<name>A0A345L1A8_9CAUD</name>
<feature type="domain" description="HNH nuclease" evidence="2">
    <location>
        <begin position="18"/>
        <end position="68"/>
    </location>
</feature>
<protein>
    <submittedName>
        <fullName evidence="3">HNH endonuclease</fullName>
    </submittedName>
</protein>
<keyword evidence="4" id="KW-1185">Reference proteome</keyword>
<keyword evidence="3" id="KW-0378">Hydrolase</keyword>
<sequence>MTNWANNGRHYRGFPTTIRRQVQRDLPPWCNKCGADNVSLELDHIINAASGGTDTIDNAQWLCRSCHDQKTRHERAQGRQRRTQQARHPREPHPGLL</sequence>
<dbReference type="GO" id="GO:0008270">
    <property type="term" value="F:zinc ion binding"/>
    <property type="evidence" value="ECO:0007669"/>
    <property type="project" value="InterPro"/>
</dbReference>
<feature type="region of interest" description="Disordered" evidence="1">
    <location>
        <begin position="69"/>
        <end position="97"/>
    </location>
</feature>
<evidence type="ECO:0000313" key="3">
    <source>
        <dbReference type="EMBL" id="AXH49060.1"/>
    </source>
</evidence>
<feature type="compositionally biased region" description="Basic residues" evidence="1">
    <location>
        <begin position="78"/>
        <end position="87"/>
    </location>
</feature>
<proteinExistence type="predicted"/>
<evidence type="ECO:0000313" key="4">
    <source>
        <dbReference type="Proteomes" id="UP000258434"/>
    </source>
</evidence>
<dbReference type="Gene3D" id="1.10.30.50">
    <property type="match status" value="1"/>
</dbReference>
<organism evidence="3 4">
    <name type="scientific">Gordonia phage Apricot</name>
    <dbReference type="NCBI Taxonomy" id="2250319"/>
    <lineage>
        <taxon>Viruses</taxon>
        <taxon>Duplodnaviria</taxon>
        <taxon>Heunggongvirae</taxon>
        <taxon>Uroviricota</taxon>
        <taxon>Caudoviricetes</taxon>
        <taxon>Apricotvirus</taxon>
        <taxon>Apricotvirus apricot</taxon>
    </lineage>
</organism>
<reference evidence="4" key="1">
    <citation type="submission" date="2018-06" db="EMBL/GenBank/DDBJ databases">
        <authorList>
            <person name="Zhirakovskaya E."/>
        </authorList>
    </citation>
    <scope>NUCLEOTIDE SEQUENCE [LARGE SCALE GENOMIC DNA]</scope>
</reference>
<keyword evidence="3" id="KW-0255">Endonuclease</keyword>
<dbReference type="KEGG" id="vg:54997822"/>
<feature type="compositionally biased region" description="Basic and acidic residues" evidence="1">
    <location>
        <begin position="88"/>
        <end position="97"/>
    </location>
</feature>
<dbReference type="Proteomes" id="UP000258434">
    <property type="component" value="Segment"/>
</dbReference>
<evidence type="ECO:0000256" key="1">
    <source>
        <dbReference type="SAM" id="MobiDB-lite"/>
    </source>
</evidence>
<dbReference type="GO" id="GO:0003676">
    <property type="term" value="F:nucleic acid binding"/>
    <property type="evidence" value="ECO:0007669"/>
    <property type="project" value="InterPro"/>
</dbReference>
<accession>A0A345L1A8</accession>
<dbReference type="Pfam" id="PF01844">
    <property type="entry name" value="HNH"/>
    <property type="match status" value="1"/>
</dbReference>
<dbReference type="EMBL" id="MH536812">
    <property type="protein sequence ID" value="AXH49060.1"/>
    <property type="molecule type" value="Genomic_DNA"/>
</dbReference>
<dbReference type="InterPro" id="IPR002711">
    <property type="entry name" value="HNH"/>
</dbReference>
<dbReference type="CDD" id="cd00085">
    <property type="entry name" value="HNHc"/>
    <property type="match status" value="1"/>
</dbReference>
<dbReference type="GO" id="GO:0004519">
    <property type="term" value="F:endonuclease activity"/>
    <property type="evidence" value="ECO:0007669"/>
    <property type="project" value="UniProtKB-KW"/>
</dbReference>
<dbReference type="RefSeq" id="YP_009806949.1">
    <property type="nucleotide sequence ID" value="NC_048018.1"/>
</dbReference>
<gene>
    <name evidence="3" type="primary">101</name>
    <name evidence="3" type="ORF">SEA_APRICOT_101</name>
</gene>